<sequence>MMTAASISLLQWIDSINNSISRSSPIFDQLQGQSYRDFVEHEGTAENLRGCSSTPPGYATAKCPPTLLDLSNQI</sequence>
<protein>
    <submittedName>
        <fullName evidence="1">Uncharacterized protein</fullName>
    </submittedName>
</protein>
<dbReference type="EMBL" id="CAXIEN010000533">
    <property type="protein sequence ID" value="CAL1300073.1"/>
    <property type="molecule type" value="Genomic_DNA"/>
</dbReference>
<organism evidence="1 2">
    <name type="scientific">Larinioides sclopetarius</name>
    <dbReference type="NCBI Taxonomy" id="280406"/>
    <lineage>
        <taxon>Eukaryota</taxon>
        <taxon>Metazoa</taxon>
        <taxon>Ecdysozoa</taxon>
        <taxon>Arthropoda</taxon>
        <taxon>Chelicerata</taxon>
        <taxon>Arachnida</taxon>
        <taxon>Araneae</taxon>
        <taxon>Araneomorphae</taxon>
        <taxon>Entelegynae</taxon>
        <taxon>Araneoidea</taxon>
        <taxon>Araneidae</taxon>
        <taxon>Larinioides</taxon>
    </lineage>
</organism>
<accession>A0AAV2BVI6</accession>
<name>A0AAV2BVI6_9ARAC</name>
<keyword evidence="2" id="KW-1185">Reference proteome</keyword>
<proteinExistence type="predicted"/>
<evidence type="ECO:0000313" key="2">
    <source>
        <dbReference type="Proteomes" id="UP001497382"/>
    </source>
</evidence>
<reference evidence="1 2" key="1">
    <citation type="submission" date="2024-04" db="EMBL/GenBank/DDBJ databases">
        <authorList>
            <person name="Rising A."/>
            <person name="Reimegard J."/>
            <person name="Sonavane S."/>
            <person name="Akerstrom W."/>
            <person name="Nylinder S."/>
            <person name="Hedman E."/>
            <person name="Kallberg Y."/>
        </authorList>
    </citation>
    <scope>NUCLEOTIDE SEQUENCE [LARGE SCALE GENOMIC DNA]</scope>
</reference>
<dbReference type="AlphaFoldDB" id="A0AAV2BVI6"/>
<dbReference type="Proteomes" id="UP001497382">
    <property type="component" value="Unassembled WGS sequence"/>
</dbReference>
<evidence type="ECO:0000313" key="1">
    <source>
        <dbReference type="EMBL" id="CAL1300073.1"/>
    </source>
</evidence>
<gene>
    <name evidence="1" type="ORF">LARSCL_LOCUS21726</name>
</gene>
<comment type="caution">
    <text evidence="1">The sequence shown here is derived from an EMBL/GenBank/DDBJ whole genome shotgun (WGS) entry which is preliminary data.</text>
</comment>